<dbReference type="OrthoDB" id="26242at2759"/>
<keyword evidence="4 6" id="KW-0268">Exocytosis</keyword>
<dbReference type="PANTHER" id="PTHR13043:SF1">
    <property type="entry name" value="EXOCYST COMPLEX COMPONENT 2"/>
    <property type="match status" value="1"/>
</dbReference>
<dbReference type="InParanoid" id="F2UAY3"/>
<name>F2UAY3_SALR5</name>
<gene>
    <name evidence="11" type="ORF">PTSG_12349</name>
</gene>
<dbReference type="SUPFAM" id="SSF81296">
    <property type="entry name" value="E set domains"/>
    <property type="match status" value="1"/>
</dbReference>
<evidence type="ECO:0000313" key="11">
    <source>
        <dbReference type="EMBL" id="EGD73996.1"/>
    </source>
</evidence>
<evidence type="ECO:0000256" key="4">
    <source>
        <dbReference type="ARBA" id="ARBA00022483"/>
    </source>
</evidence>
<organism evidence="12">
    <name type="scientific">Salpingoeca rosetta (strain ATCC 50818 / BSB-021)</name>
    <dbReference type="NCBI Taxonomy" id="946362"/>
    <lineage>
        <taxon>Eukaryota</taxon>
        <taxon>Choanoflagellata</taxon>
        <taxon>Craspedida</taxon>
        <taxon>Salpingoecidae</taxon>
        <taxon>Salpingoeca</taxon>
    </lineage>
</organism>
<dbReference type="InterPro" id="IPR014756">
    <property type="entry name" value="Ig_E-set"/>
</dbReference>
<dbReference type="GO" id="GO:0006893">
    <property type="term" value="P:Golgi to plasma membrane transport"/>
    <property type="evidence" value="ECO:0007669"/>
    <property type="project" value="UniProtKB-UniRule"/>
</dbReference>
<reference evidence="11" key="1">
    <citation type="submission" date="2009-08" db="EMBL/GenBank/DDBJ databases">
        <title>Annotation of Salpingoeca rosetta.</title>
        <authorList>
            <consortium name="The Broad Institute Genome Sequencing Platform"/>
            <person name="Russ C."/>
            <person name="Cuomo C."/>
            <person name="Burger G."/>
            <person name="Gray M.W."/>
            <person name="Holland P.W.H."/>
            <person name="King N."/>
            <person name="Lang F.B.F."/>
            <person name="Roger A.J."/>
            <person name="Ruiz-Trillo I."/>
            <person name="Young S.K."/>
            <person name="Zeng Q."/>
            <person name="Gargeya S."/>
            <person name="Alvarado L."/>
            <person name="Berlin A."/>
            <person name="Chapman S.B."/>
            <person name="Chen Z."/>
            <person name="Freedman E."/>
            <person name="Gellesch M."/>
            <person name="Goldberg J."/>
            <person name="Griggs A."/>
            <person name="Gujja S."/>
            <person name="Heilman E."/>
            <person name="Heiman D."/>
            <person name="Howarth C."/>
            <person name="Mehta T."/>
            <person name="Neiman D."/>
            <person name="Pearson M."/>
            <person name="Roberts A."/>
            <person name="Saif S."/>
            <person name="Shea T."/>
            <person name="Shenoy N."/>
            <person name="Sisk P."/>
            <person name="Stolte C."/>
            <person name="Sykes S."/>
            <person name="White J."/>
            <person name="Yandava C."/>
            <person name="Haas B."/>
            <person name="Nusbaum C."/>
            <person name="Birren B."/>
        </authorList>
    </citation>
    <scope>NUCLEOTIDE SEQUENCE [LARGE SCALE GENOMIC DNA]</scope>
    <source>
        <strain evidence="11">ATCC 50818</strain>
    </source>
</reference>
<accession>F2UAY3</accession>
<keyword evidence="7" id="KW-0175">Coiled coil</keyword>
<dbReference type="EMBL" id="GL832967">
    <property type="protein sequence ID" value="EGD73996.1"/>
    <property type="molecule type" value="Genomic_DNA"/>
</dbReference>
<comment type="similarity">
    <text evidence="2 6">Belongs to the SEC5 family.</text>
</comment>
<dbReference type="PANTHER" id="PTHR13043">
    <property type="entry name" value="EXOCYST COMPLEX COMPONENT SEC5"/>
    <property type="match status" value="1"/>
</dbReference>
<dbReference type="Gene3D" id="2.60.40.10">
    <property type="entry name" value="Immunoglobulins"/>
    <property type="match status" value="1"/>
</dbReference>
<comment type="function">
    <text evidence="1 6">Component of the exocyst complex involved in the docking of exocytic vesicles with fusion sites on the plasma membrane.</text>
</comment>
<dbReference type="GeneID" id="16074136"/>
<dbReference type="RefSeq" id="XP_004993559.1">
    <property type="nucleotide sequence ID" value="XM_004993502.1"/>
</dbReference>
<sequence length="970" mass="107655">MAEVAQVTGLRPSIGPSTGGTLVTIRGSDLGDSEEDILDVTIGGVSVRSSLRYFSSSKLQCFTAPCSQPSGPVVVTTTAGRGVSHVTFVFEQVESDDDEDPPTIGMLTESRVWKEEVLDDTFGLRLAPASSIDRDPLNLQLEDTRKPLRGEIKSRVQALEEQEGGSHVLSDQHFSPALCLVKLYRDCTRNELERGLRHLERMEEEHDRNLKQLINVSSSTFVSAFDAVLNANRRIKFHKRTLNSASITSKLAESISKLEETTHATYDAILERQKEANQHRAMLHVLATHRFLFNLPRSLRDSIAREEWAQVILDLGKARKLFSDPAVSAFHQVKATIEAIAGEVKATLYRRLSAMPLPLTAIEEITAHLLALDPQSEPGWYAIQQLQSFILSEMERLVGQLANATSLVRSSLDAANADESTREHDTRTQLTLLQAKQRIEDADKPPRILFAEHVCAVAMEFCPMLWRLANSSYPPLDEDEASGSQPTTPSRKRRHSTMYQSMFDASDHLQMDMQRLLVRRKQIKDFVETATLRATSLLRQNLLRAQDDESLEHANARILLPRLASRISGCCKVMRAEKLPEECVTGFEGVLSELHLFTIHTVFRLAEKEIRQLCDKEDWQPLEDGTRTTLPEKFLHILTDTLHSLKEFASASTATADALDQVNVEALLSSTFSSFADVLEQLAMAPVPAHTSRSQSMSGLDEDRGSVSSGVDETTRRIHTLQHRLLCIISNTFYTRDVVAGTLTADLDELRVDLSDLFDATLEKYSELQRRLMDKLVDVQAQSFVTILRHNAAAGLKSLPATLSIRPYVMLILFDLVLLHHEITNTAKGFTGRILAAITEQLSTGMLQAVRQVVGAPPRVITQLHAEVVVFQRVLHAFDNETSLWSGVLKVLASKAAKAKRNSSSGGGSSSSRGRQLPTPGRHSPTAAAPPLTISAEIEAAVDAFMRRSRVHLHCLMQQDSDLSDSDVEV</sequence>
<keyword evidence="3 6" id="KW-0813">Transport</keyword>
<evidence type="ECO:0000256" key="3">
    <source>
        <dbReference type="ARBA" id="ARBA00022448"/>
    </source>
</evidence>
<keyword evidence="12" id="KW-1185">Reference proteome</keyword>
<feature type="region of interest" description="Disordered" evidence="8">
    <location>
        <begin position="690"/>
        <end position="711"/>
    </location>
</feature>
<dbReference type="Pfam" id="PF15469">
    <property type="entry name" value="Sec5"/>
    <property type="match status" value="1"/>
</dbReference>
<evidence type="ECO:0000259" key="10">
    <source>
        <dbReference type="Pfam" id="PF15469"/>
    </source>
</evidence>
<dbReference type="InterPro" id="IPR013783">
    <property type="entry name" value="Ig-like_fold"/>
</dbReference>
<dbReference type="OMA" id="RMWMDVD"/>
<dbReference type="Pfam" id="PF01833">
    <property type="entry name" value="TIG"/>
    <property type="match status" value="1"/>
</dbReference>
<dbReference type="STRING" id="946362.F2UAY3"/>
<feature type="domain" description="IPT/TIG" evidence="9">
    <location>
        <begin position="6"/>
        <end position="89"/>
    </location>
</feature>
<dbReference type="KEGG" id="sre:PTSG_12349"/>
<dbReference type="GO" id="GO:0000145">
    <property type="term" value="C:exocyst"/>
    <property type="evidence" value="ECO:0007669"/>
    <property type="project" value="UniProtKB-UniRule"/>
</dbReference>
<evidence type="ECO:0000256" key="8">
    <source>
        <dbReference type="SAM" id="MobiDB-lite"/>
    </source>
</evidence>
<dbReference type="Proteomes" id="UP000007799">
    <property type="component" value="Unassembled WGS sequence"/>
</dbReference>
<feature type="domain" description="Exocyst complex component EXOC2/Sec5 N-terminal" evidence="10">
    <location>
        <begin position="134"/>
        <end position="956"/>
    </location>
</feature>
<evidence type="ECO:0000313" key="12">
    <source>
        <dbReference type="Proteomes" id="UP000007799"/>
    </source>
</evidence>
<dbReference type="eggNOG" id="KOG2347">
    <property type="taxonomic scope" value="Eukaryota"/>
</dbReference>
<feature type="region of interest" description="Disordered" evidence="8">
    <location>
        <begin position="475"/>
        <end position="495"/>
    </location>
</feature>
<evidence type="ECO:0000256" key="7">
    <source>
        <dbReference type="SAM" id="Coils"/>
    </source>
</evidence>
<protein>
    <recommendedName>
        <fullName evidence="6">Exocyst complex component</fullName>
    </recommendedName>
</protein>
<dbReference type="FunCoup" id="F2UAY3">
    <property type="interactions" value="1482"/>
</dbReference>
<evidence type="ECO:0000256" key="2">
    <source>
        <dbReference type="ARBA" id="ARBA00010578"/>
    </source>
</evidence>
<dbReference type="GO" id="GO:0015031">
    <property type="term" value="P:protein transport"/>
    <property type="evidence" value="ECO:0007669"/>
    <property type="project" value="UniProtKB-KW"/>
</dbReference>
<dbReference type="InterPro" id="IPR002909">
    <property type="entry name" value="IPT_dom"/>
</dbReference>
<dbReference type="AlphaFoldDB" id="F2UAY3"/>
<dbReference type="InterPro" id="IPR029175">
    <property type="entry name" value="EXOC2/Sec5"/>
</dbReference>
<evidence type="ECO:0000256" key="1">
    <source>
        <dbReference type="ARBA" id="ARBA00002660"/>
    </source>
</evidence>
<keyword evidence="5 6" id="KW-0653">Protein transport</keyword>
<comment type="subunit">
    <text evidence="6">Component of the exocyst complex.</text>
</comment>
<evidence type="ECO:0000259" key="9">
    <source>
        <dbReference type="Pfam" id="PF01833"/>
    </source>
</evidence>
<feature type="region of interest" description="Disordered" evidence="8">
    <location>
        <begin position="900"/>
        <end position="932"/>
    </location>
</feature>
<proteinExistence type="inferred from homology"/>
<dbReference type="GO" id="GO:0006887">
    <property type="term" value="P:exocytosis"/>
    <property type="evidence" value="ECO:0007669"/>
    <property type="project" value="UniProtKB-KW"/>
</dbReference>
<feature type="coiled-coil region" evidence="7">
    <location>
        <begin position="185"/>
        <end position="216"/>
    </location>
</feature>
<dbReference type="InterPro" id="IPR039481">
    <property type="entry name" value="EXOC2/Sec5_N_dom"/>
</dbReference>
<evidence type="ECO:0000256" key="6">
    <source>
        <dbReference type="RuleBase" id="RU365069"/>
    </source>
</evidence>
<evidence type="ECO:0000256" key="5">
    <source>
        <dbReference type="ARBA" id="ARBA00022927"/>
    </source>
</evidence>